<dbReference type="EMBL" id="KN818588">
    <property type="protein sequence ID" value="KIL54978.1"/>
    <property type="molecule type" value="Genomic_DNA"/>
</dbReference>
<reference evidence="2 3" key="1">
    <citation type="submission" date="2014-04" db="EMBL/GenBank/DDBJ databases">
        <title>Evolutionary Origins and Diversification of the Mycorrhizal Mutualists.</title>
        <authorList>
            <consortium name="DOE Joint Genome Institute"/>
            <consortium name="Mycorrhizal Genomics Consortium"/>
            <person name="Kohler A."/>
            <person name="Kuo A."/>
            <person name="Nagy L.G."/>
            <person name="Floudas D."/>
            <person name="Copeland A."/>
            <person name="Barry K.W."/>
            <person name="Cichocki N."/>
            <person name="Veneault-Fourrey C."/>
            <person name="LaButti K."/>
            <person name="Lindquist E.A."/>
            <person name="Lipzen A."/>
            <person name="Lundell T."/>
            <person name="Morin E."/>
            <person name="Murat C."/>
            <person name="Riley R."/>
            <person name="Ohm R."/>
            <person name="Sun H."/>
            <person name="Tunlid A."/>
            <person name="Henrissat B."/>
            <person name="Grigoriev I.V."/>
            <person name="Hibbett D.S."/>
            <person name="Martin F."/>
        </authorList>
    </citation>
    <scope>NUCLEOTIDE SEQUENCE [LARGE SCALE GENOMIC DNA]</scope>
    <source>
        <strain evidence="2 3">Koide BX008</strain>
    </source>
</reference>
<dbReference type="AlphaFoldDB" id="A0A0C2WFU7"/>
<name>A0A0C2WFU7_AMAMK</name>
<keyword evidence="1" id="KW-1133">Transmembrane helix</keyword>
<keyword evidence="3" id="KW-1185">Reference proteome</keyword>
<evidence type="ECO:0000313" key="2">
    <source>
        <dbReference type="EMBL" id="KIL54978.1"/>
    </source>
</evidence>
<dbReference type="Proteomes" id="UP000054549">
    <property type="component" value="Unassembled WGS sequence"/>
</dbReference>
<proteinExistence type="predicted"/>
<dbReference type="HOGENOM" id="CLU_2084273_0_0_1"/>
<evidence type="ECO:0000313" key="3">
    <source>
        <dbReference type="Proteomes" id="UP000054549"/>
    </source>
</evidence>
<organism evidence="2 3">
    <name type="scientific">Amanita muscaria (strain Koide BX008)</name>
    <dbReference type="NCBI Taxonomy" id="946122"/>
    <lineage>
        <taxon>Eukaryota</taxon>
        <taxon>Fungi</taxon>
        <taxon>Dikarya</taxon>
        <taxon>Basidiomycota</taxon>
        <taxon>Agaricomycotina</taxon>
        <taxon>Agaricomycetes</taxon>
        <taxon>Agaricomycetidae</taxon>
        <taxon>Agaricales</taxon>
        <taxon>Pluteineae</taxon>
        <taxon>Amanitaceae</taxon>
        <taxon>Amanita</taxon>
    </lineage>
</organism>
<keyword evidence="1" id="KW-0812">Transmembrane</keyword>
<protein>
    <submittedName>
        <fullName evidence="2">Uncharacterized protein</fullName>
    </submittedName>
</protein>
<feature type="transmembrane region" description="Helical" evidence="1">
    <location>
        <begin position="60"/>
        <end position="79"/>
    </location>
</feature>
<dbReference type="InParanoid" id="A0A0C2WFU7"/>
<keyword evidence="1" id="KW-0472">Membrane</keyword>
<accession>A0A0C2WFU7</accession>
<sequence>MRHPKLRYNITIERAMAKPIDVSAARGRITGALLLVLLVLLAVAEVDVMDVMGPSAWVDVTFAVVVVMGFVEAVALVFVPDAVFVMVKLIVETPVPLQRLLYAVGRVIQVTISRKGR</sequence>
<evidence type="ECO:0000256" key="1">
    <source>
        <dbReference type="SAM" id="Phobius"/>
    </source>
</evidence>
<gene>
    <name evidence="2" type="ORF">M378DRAFT_18362</name>
</gene>